<evidence type="ECO:0000256" key="6">
    <source>
        <dbReference type="SAM" id="Phobius"/>
    </source>
</evidence>
<evidence type="ECO:0000313" key="7">
    <source>
        <dbReference type="EMBL" id="KIV88463.1"/>
    </source>
</evidence>
<dbReference type="VEuPathDB" id="FungiDB:PV10_08146"/>
<feature type="compositionally biased region" description="Polar residues" evidence="5">
    <location>
        <begin position="725"/>
        <end position="744"/>
    </location>
</feature>
<feature type="transmembrane region" description="Helical" evidence="6">
    <location>
        <begin position="377"/>
        <end position="396"/>
    </location>
</feature>
<name>A0A0D1ZNX7_EXOME</name>
<sequence length="802" mass="89623">MHRVGKWLDRGRSMASASTQSLDSLAEAQNLETALRAVELIMDDDITGAEKGLADGNSSFHKLARGTLGFFRATLGFEQDVMKEASDTLYEAESSASTSYYKAQHDQKAFNSNIYDRGSEFALCQAEAQIMSAVVGVLNESLTESLKGFYKLRKAYITLDGIIQMEINFMKARQVTSLANSRNQSSESLPSVTSENASTVNAPVQVPSTDKTSGAHPVKPSALRHAESAETSNDDSNNDDESDVFHETKTIGPDNPITEEYIGHLDKDESEQLTDLDRKIEQMNISHHSDALQPQGIMKPPPPTSLGMLTEDADSEIFSNSLDVFIHSGANLMSGVLALLISVIPPAFSRLLFIVGFRGDRERGIRMLWQASKFSNINGGMAGLVLFGWYNGLVGFCDIITDSDPNNPHDVDGYPAERLQRLLIEMRKRYPNSHLWLVEEARMAAAQRNVDLALETLSKPGKSQLKQIEALHMFEKSLNAMYAHRYQLCADSFLACVELNSWSQGLYFYIAGACHLAAYRHDKSLSEKQRAVHARTAEEHFRTAPTRVGKRKMMGRQLPFDAFVVRKLAKWDERATRLRCSFVDAIGVDPLEEMILLWNGYKKMSEKHLMVSLEHLAWSESNANGRDWEDESLDERSILYLLKAVIFRNLRRHDEAIEILRTHILNHTSADFKGPNHDDWTAPTAHHEMAANLWTQREAYIKIHGRHMAGFGFVVRSDASGSAEGANTNSSRPTTGSATESPAQQRHAGHRSDADLVRECKVYLEKAKNWEKYEMDARLGMKITAALNAVKRWEEKSAAGST</sequence>
<keyword evidence="6" id="KW-1133">Transmembrane helix</keyword>
<keyword evidence="8" id="KW-1185">Reference proteome</keyword>
<accession>A0A0D1ZNX7</accession>
<dbReference type="GO" id="GO:0005634">
    <property type="term" value="C:nucleus"/>
    <property type="evidence" value="ECO:0007669"/>
    <property type="project" value="TreeGrafter"/>
</dbReference>
<reference evidence="7 8" key="1">
    <citation type="submission" date="2015-01" db="EMBL/GenBank/DDBJ databases">
        <title>The Genome Sequence of Exophiala mesophila CBS40295.</title>
        <authorList>
            <consortium name="The Broad Institute Genomics Platform"/>
            <person name="Cuomo C."/>
            <person name="de Hoog S."/>
            <person name="Gorbushina A."/>
            <person name="Stielow B."/>
            <person name="Teixiera M."/>
            <person name="Abouelleil A."/>
            <person name="Chapman S.B."/>
            <person name="Priest M."/>
            <person name="Young S.K."/>
            <person name="Wortman J."/>
            <person name="Nusbaum C."/>
            <person name="Birren B."/>
        </authorList>
    </citation>
    <scope>NUCLEOTIDE SEQUENCE [LARGE SCALE GENOMIC DNA]</scope>
    <source>
        <strain evidence="7 8">CBS 40295</strain>
    </source>
</reference>
<dbReference type="Proteomes" id="UP000054302">
    <property type="component" value="Unassembled WGS sequence"/>
</dbReference>
<dbReference type="PANTHER" id="PTHR31859:SF1">
    <property type="entry name" value="TETRATRICOPEPTIDE REPEAT PROTEIN 39C"/>
    <property type="match status" value="1"/>
</dbReference>
<evidence type="ECO:0000256" key="1">
    <source>
        <dbReference type="ARBA" id="ARBA00011408"/>
    </source>
</evidence>
<feature type="compositionally biased region" description="Polar residues" evidence="5">
    <location>
        <begin position="180"/>
        <end position="212"/>
    </location>
</feature>
<dbReference type="AlphaFoldDB" id="A0A0D1ZNX7"/>
<evidence type="ECO:0000256" key="2">
    <source>
        <dbReference type="ARBA" id="ARBA00018424"/>
    </source>
</evidence>
<feature type="region of interest" description="Disordered" evidence="5">
    <location>
        <begin position="180"/>
        <end position="269"/>
    </location>
</feature>
<comment type="subunit">
    <text evidence="1">Interacts with lipid droplet proteins.</text>
</comment>
<dbReference type="EMBL" id="KN847525">
    <property type="protein sequence ID" value="KIV88463.1"/>
    <property type="molecule type" value="Genomic_DNA"/>
</dbReference>
<dbReference type="GO" id="GO:0005741">
    <property type="term" value="C:mitochondrial outer membrane"/>
    <property type="evidence" value="ECO:0007669"/>
    <property type="project" value="TreeGrafter"/>
</dbReference>
<gene>
    <name evidence="7" type="ORF">PV10_08146</name>
</gene>
<dbReference type="GeneID" id="27325991"/>
<dbReference type="HOGENOM" id="CLU_014926_1_0_1"/>
<proteinExistence type="predicted"/>
<dbReference type="RefSeq" id="XP_016220037.1">
    <property type="nucleotide sequence ID" value="XM_016373126.1"/>
</dbReference>
<feature type="compositionally biased region" description="Acidic residues" evidence="5">
    <location>
        <begin position="232"/>
        <end position="242"/>
    </location>
</feature>
<evidence type="ECO:0000256" key="5">
    <source>
        <dbReference type="SAM" id="MobiDB-lite"/>
    </source>
</evidence>
<dbReference type="OrthoDB" id="2154985at2759"/>
<feature type="region of interest" description="Disordered" evidence="5">
    <location>
        <begin position="722"/>
        <end position="753"/>
    </location>
</feature>
<feature type="transmembrane region" description="Helical" evidence="6">
    <location>
        <begin position="332"/>
        <end position="357"/>
    </location>
</feature>
<dbReference type="InterPro" id="IPR019412">
    <property type="entry name" value="IML2/TPR_39"/>
</dbReference>
<keyword evidence="6" id="KW-0812">Transmembrane</keyword>
<dbReference type="Pfam" id="PF10300">
    <property type="entry name" value="Iml2-TPR_39"/>
    <property type="match status" value="1"/>
</dbReference>
<evidence type="ECO:0000256" key="4">
    <source>
        <dbReference type="ARBA" id="ARBA00043897"/>
    </source>
</evidence>
<organism evidence="7 8">
    <name type="scientific">Exophiala mesophila</name>
    <name type="common">Black yeast-like fungus</name>
    <dbReference type="NCBI Taxonomy" id="212818"/>
    <lineage>
        <taxon>Eukaryota</taxon>
        <taxon>Fungi</taxon>
        <taxon>Dikarya</taxon>
        <taxon>Ascomycota</taxon>
        <taxon>Pezizomycotina</taxon>
        <taxon>Eurotiomycetes</taxon>
        <taxon>Chaetothyriomycetidae</taxon>
        <taxon>Chaetothyriales</taxon>
        <taxon>Herpotrichiellaceae</taxon>
        <taxon>Exophiala</taxon>
    </lineage>
</organism>
<dbReference type="OMA" id="WNGYNRM"/>
<comment type="function">
    <text evidence="4">Inclusion body (IB) resident protein that interacts strongly with lipid droplet (LD) proteins. Involved in LD-mediated IB clearing after protein folding stress, probably by enabling access to the IBs of an LD-stored soluble sterol derivative that acts as a chaperone in inclusion clearing.</text>
</comment>
<evidence type="ECO:0000313" key="8">
    <source>
        <dbReference type="Proteomes" id="UP000054302"/>
    </source>
</evidence>
<dbReference type="GO" id="GO:0005829">
    <property type="term" value="C:cytosol"/>
    <property type="evidence" value="ECO:0007669"/>
    <property type="project" value="TreeGrafter"/>
</dbReference>
<keyword evidence="6" id="KW-0472">Membrane</keyword>
<dbReference type="PANTHER" id="PTHR31859">
    <property type="entry name" value="TETRATRICOPEPTIDE REPEAT PROTEIN 39 FAMILY MEMBER"/>
    <property type="match status" value="1"/>
</dbReference>
<evidence type="ECO:0000256" key="3">
    <source>
        <dbReference type="ARBA" id="ARBA00019539"/>
    </source>
</evidence>
<protein>
    <recommendedName>
        <fullName evidence="2">Inclusion body clearance protein IML2</fullName>
    </recommendedName>
    <alternativeName>
        <fullName evidence="3">Inclusion body clearance protein iml2</fullName>
    </alternativeName>
</protein>